<protein>
    <submittedName>
        <fullName evidence="1">Uncharacterized protein</fullName>
    </submittedName>
</protein>
<reference evidence="1" key="2">
    <citation type="submission" date="2023-05" db="EMBL/GenBank/DDBJ databases">
        <authorList>
            <person name="Schelkunov M.I."/>
        </authorList>
    </citation>
    <scope>NUCLEOTIDE SEQUENCE</scope>
    <source>
        <strain evidence="1">Hsosn_3</strain>
        <tissue evidence="1">Leaf</tissue>
    </source>
</reference>
<dbReference type="Proteomes" id="UP001237642">
    <property type="component" value="Unassembled WGS sequence"/>
</dbReference>
<dbReference type="InterPro" id="IPR036915">
    <property type="entry name" value="Cyclin-like_sf"/>
</dbReference>
<keyword evidence="2" id="KW-1185">Reference proteome</keyword>
<gene>
    <name evidence="1" type="ORF">POM88_029050</name>
</gene>
<organism evidence="1 2">
    <name type="scientific">Heracleum sosnowskyi</name>
    <dbReference type="NCBI Taxonomy" id="360622"/>
    <lineage>
        <taxon>Eukaryota</taxon>
        <taxon>Viridiplantae</taxon>
        <taxon>Streptophyta</taxon>
        <taxon>Embryophyta</taxon>
        <taxon>Tracheophyta</taxon>
        <taxon>Spermatophyta</taxon>
        <taxon>Magnoliopsida</taxon>
        <taxon>eudicotyledons</taxon>
        <taxon>Gunneridae</taxon>
        <taxon>Pentapetalae</taxon>
        <taxon>asterids</taxon>
        <taxon>campanulids</taxon>
        <taxon>Apiales</taxon>
        <taxon>Apiaceae</taxon>
        <taxon>Apioideae</taxon>
        <taxon>apioid superclade</taxon>
        <taxon>Tordylieae</taxon>
        <taxon>Tordyliinae</taxon>
        <taxon>Heracleum</taxon>
    </lineage>
</organism>
<evidence type="ECO:0000313" key="1">
    <source>
        <dbReference type="EMBL" id="KAK1372857.1"/>
    </source>
</evidence>
<proteinExistence type="predicted"/>
<dbReference type="AlphaFoldDB" id="A0AAD8MHE1"/>
<comment type="caution">
    <text evidence="1">The sequence shown here is derived from an EMBL/GenBank/DDBJ whole genome shotgun (WGS) entry which is preliminary data.</text>
</comment>
<dbReference type="EMBL" id="JAUIZM010000007">
    <property type="protein sequence ID" value="KAK1372857.1"/>
    <property type="molecule type" value="Genomic_DNA"/>
</dbReference>
<evidence type="ECO:0000313" key="2">
    <source>
        <dbReference type="Proteomes" id="UP001237642"/>
    </source>
</evidence>
<dbReference type="Gene3D" id="1.10.472.10">
    <property type="entry name" value="Cyclin-like"/>
    <property type="match status" value="1"/>
</dbReference>
<name>A0AAD8MHE1_9APIA</name>
<accession>A0AAD8MHE1</accession>
<dbReference type="SUPFAM" id="SSF47954">
    <property type="entry name" value="Cyclin-like"/>
    <property type="match status" value="1"/>
</dbReference>
<reference evidence="1" key="1">
    <citation type="submission" date="2023-02" db="EMBL/GenBank/DDBJ databases">
        <title>Genome of toxic invasive species Heracleum sosnowskyi carries increased number of genes despite the absence of recent whole-genome duplications.</title>
        <authorList>
            <person name="Schelkunov M."/>
            <person name="Shtratnikova V."/>
            <person name="Makarenko M."/>
            <person name="Klepikova A."/>
            <person name="Omelchenko D."/>
            <person name="Novikova G."/>
            <person name="Obukhova E."/>
            <person name="Bogdanov V."/>
            <person name="Penin A."/>
            <person name="Logacheva M."/>
        </authorList>
    </citation>
    <scope>NUCLEOTIDE SEQUENCE</scope>
    <source>
        <strain evidence="1">Hsosn_3</strain>
        <tissue evidence="1">Leaf</tissue>
    </source>
</reference>
<sequence>MFLAGKVEETPRPLKDVILVSYEIIHRKDPAAAQKIKHKEVVLKLIDWVSKCHEMNEETVELLLKTILSADTSVSLRIHGDCLLQIVRTLRMEAHSAVAPIQPIVVAKLMEPAEKTDADGNMIMFVQGFITMIMQDINGVVRALCKLSMKTPLKEALADPRLM</sequence>